<dbReference type="AlphaFoldDB" id="A0A543PUA1"/>
<dbReference type="InterPro" id="IPR027417">
    <property type="entry name" value="P-loop_NTPase"/>
</dbReference>
<dbReference type="Proteomes" id="UP000320085">
    <property type="component" value="Unassembled WGS sequence"/>
</dbReference>
<gene>
    <name evidence="2" type="ORF">FHX52_0771</name>
</gene>
<name>A0A543PUA1_9MICO</name>
<comment type="caution">
    <text evidence="2">The sequence shown here is derived from an EMBL/GenBank/DDBJ whole genome shotgun (WGS) entry which is preliminary data.</text>
</comment>
<dbReference type="Gene3D" id="3.40.50.300">
    <property type="entry name" value="P-loop containing nucleotide triphosphate hydrolases"/>
    <property type="match status" value="1"/>
</dbReference>
<organism evidence="2 3">
    <name type="scientific">Humibacillus xanthopallidus</name>
    <dbReference type="NCBI Taxonomy" id="412689"/>
    <lineage>
        <taxon>Bacteria</taxon>
        <taxon>Bacillati</taxon>
        <taxon>Actinomycetota</taxon>
        <taxon>Actinomycetes</taxon>
        <taxon>Micrococcales</taxon>
        <taxon>Intrasporangiaceae</taxon>
        <taxon>Humibacillus</taxon>
    </lineage>
</organism>
<dbReference type="InterPro" id="IPR052754">
    <property type="entry name" value="NTPase_KAP_P-loop"/>
</dbReference>
<protein>
    <submittedName>
        <fullName evidence="2">KAP-like P-loop domain-containing protein</fullName>
    </submittedName>
</protein>
<feature type="domain" description="KAP NTPase" evidence="1">
    <location>
        <begin position="25"/>
        <end position="306"/>
    </location>
</feature>
<sequence length="432" mass="48045">MATDARFYSDDPIDATPERVDMLDRKVYAERVCALLERVHRASESSVLGLIGPWGSGKSSVLLMIRAWARSRSDWTVSEFNPWTYSDLHSMLLGFFDELTAALPDGTRPGDTRRQIGRFIEKISPLGSAGGILGVDAQSALSALGNFVKGDATASAERARMDEFLRSQDRAVLVLIDDLDRLSPMELLLVFKLVRFLGRLPNVYYILAYDEKTLLDVLSLTELCGGDGARARDYLEKIVQLRLDLPPLSLGSGRDLLDAGIRDILPHGSWEDDRGLALRFWALYPTCLRDSLRTPRAINRYLAQLAAFWDAESDSIMDWFDYALITFLRTFAPLVYSLVWQSRDFVVAVNPVDSISRGPESEYSRFIEKLGNAAASSGDIPVDRLETMLGEVFLPLSTTGGGRITKAQIEGVKVRGGAGSLESFDRYFSFSK</sequence>
<reference evidence="2 3" key="1">
    <citation type="submission" date="2019-06" db="EMBL/GenBank/DDBJ databases">
        <title>Sequencing the genomes of 1000 actinobacteria strains.</title>
        <authorList>
            <person name="Klenk H.-P."/>
        </authorList>
    </citation>
    <scope>NUCLEOTIDE SEQUENCE [LARGE SCALE GENOMIC DNA]</scope>
    <source>
        <strain evidence="2 3">DSM 21776</strain>
    </source>
</reference>
<dbReference type="PANTHER" id="PTHR22674:SF6">
    <property type="entry name" value="NTPASE KAP FAMILY P-LOOP DOMAIN-CONTAINING PROTEIN 1"/>
    <property type="match status" value="1"/>
</dbReference>
<proteinExistence type="predicted"/>
<dbReference type="Pfam" id="PF07693">
    <property type="entry name" value="KAP_NTPase"/>
    <property type="match status" value="1"/>
</dbReference>
<dbReference type="InterPro" id="IPR011646">
    <property type="entry name" value="KAP_P-loop"/>
</dbReference>
<accession>A0A543PUA1</accession>
<dbReference type="SUPFAM" id="SSF52540">
    <property type="entry name" value="P-loop containing nucleoside triphosphate hydrolases"/>
    <property type="match status" value="1"/>
</dbReference>
<evidence type="ECO:0000313" key="2">
    <source>
        <dbReference type="EMBL" id="TQN47665.1"/>
    </source>
</evidence>
<dbReference type="EMBL" id="VFQF01000001">
    <property type="protein sequence ID" value="TQN47665.1"/>
    <property type="molecule type" value="Genomic_DNA"/>
</dbReference>
<evidence type="ECO:0000259" key="1">
    <source>
        <dbReference type="Pfam" id="PF07693"/>
    </source>
</evidence>
<dbReference type="PANTHER" id="PTHR22674">
    <property type="entry name" value="NTPASE, KAP FAMILY P-LOOP DOMAIN-CONTAINING 1"/>
    <property type="match status" value="1"/>
</dbReference>
<dbReference type="RefSeq" id="WP_185747067.1">
    <property type="nucleotide sequence ID" value="NZ_BAAAQC010000005.1"/>
</dbReference>
<evidence type="ECO:0000313" key="3">
    <source>
        <dbReference type="Proteomes" id="UP000320085"/>
    </source>
</evidence>